<sequence>MSEFDEQLRQLVIEACSHPPGSLKRQRALTQVIRLVVRKLWKDSSPYYADALQQTWVYFCQNVCEGKTGAKYDPNQGSVATWLNFYLKRRLQDFFIDSQKQQTTRASVQPRLSRSGDVDQIDPLENLAAEPAAPPILEDVRAWAEADFTGELRQVHIAGHDLVTCQLLILRRLPPETSWKDLAAELGLSVSTLSSFYQRQCLPRLRKFGESQGYL</sequence>
<evidence type="ECO:0000313" key="2">
    <source>
        <dbReference type="Proteomes" id="UP001163152"/>
    </source>
</evidence>
<keyword evidence="2" id="KW-1185">Reference proteome</keyword>
<dbReference type="EMBL" id="CP113797">
    <property type="protein sequence ID" value="WAL59223.1"/>
    <property type="molecule type" value="Genomic_DNA"/>
</dbReference>
<reference evidence="1" key="1">
    <citation type="submission" date="2022-12" db="EMBL/GenBank/DDBJ databases">
        <title>Polyphasic identification of a Novel Hot-Spring Cyanobacterium Ocullathermofonsia sinensis gen nov. sp. nov. and Genomic Insights on its Adaptations to the Thermal Habitat.</title>
        <authorList>
            <person name="Daroch M."/>
            <person name="Tang J."/>
            <person name="Jiang Y."/>
        </authorList>
    </citation>
    <scope>NUCLEOTIDE SEQUENCE</scope>
    <source>
        <strain evidence="1">PKUAC-SCTA174</strain>
    </source>
</reference>
<dbReference type="KEGG" id="tsin:OXH18_18900"/>
<dbReference type="Proteomes" id="UP001163152">
    <property type="component" value="Chromosome"/>
</dbReference>
<dbReference type="AlphaFoldDB" id="A0A9E9C7G9"/>
<protein>
    <submittedName>
        <fullName evidence="1">Sigma-70 family RNA polymerase sigma factor</fullName>
    </submittedName>
</protein>
<evidence type="ECO:0000313" key="1">
    <source>
        <dbReference type="EMBL" id="WAL59223.1"/>
    </source>
</evidence>
<organism evidence="1 2">
    <name type="scientific">Thermocoleostomius sinensis A174</name>
    <dbReference type="NCBI Taxonomy" id="2016057"/>
    <lineage>
        <taxon>Bacteria</taxon>
        <taxon>Bacillati</taxon>
        <taxon>Cyanobacteriota</taxon>
        <taxon>Cyanophyceae</taxon>
        <taxon>Oculatellales</taxon>
        <taxon>Oculatellaceae</taxon>
        <taxon>Thermocoleostomius</taxon>
    </lineage>
</organism>
<accession>A0A9E9C7G9</accession>
<gene>
    <name evidence="1" type="ORF">OXH18_18900</name>
</gene>
<proteinExistence type="predicted"/>
<dbReference type="RefSeq" id="WP_268608914.1">
    <property type="nucleotide sequence ID" value="NZ_CP113797.1"/>
</dbReference>
<name>A0A9E9C7G9_9CYAN</name>